<keyword evidence="5" id="KW-0255">Endonuclease</keyword>
<dbReference type="Pfam" id="PF01420">
    <property type="entry name" value="Methylase_S"/>
    <property type="match status" value="1"/>
</dbReference>
<keyword evidence="6" id="KW-1185">Reference proteome</keyword>
<reference evidence="5 6" key="1">
    <citation type="submission" date="2020-08" db="EMBL/GenBank/DDBJ databases">
        <title>Genome public.</title>
        <authorList>
            <person name="Liu C."/>
            <person name="Sun Q."/>
        </authorList>
    </citation>
    <scope>NUCLEOTIDE SEQUENCE [LARGE SCALE GENOMIC DNA]</scope>
    <source>
        <strain evidence="5 6">New-7</strain>
    </source>
</reference>
<keyword evidence="3" id="KW-0238">DNA-binding</keyword>
<sequence>MERVEKSTTNNQYEVLSSTVKGIFSQRDYFSKDIASENNTGYKILRRGDIVLSPQNLWMGNINHNDKFDVGIVSPSYKIFTVSEEFDCYYIAFLLKTRKALYSYMSVSEQGASVVRRNLNLEAFYELTYKIPHIAEQRRIGQMLSKLKDKIEIEQTYLDMLRAQKQYLLLNLFI</sequence>
<accession>A0ABR7CPW5</accession>
<evidence type="ECO:0000256" key="3">
    <source>
        <dbReference type="ARBA" id="ARBA00023125"/>
    </source>
</evidence>
<keyword evidence="2" id="KW-0680">Restriction system</keyword>
<keyword evidence="5" id="KW-0540">Nuclease</keyword>
<organism evidence="5 6">
    <name type="scientific">Alistipes hominis</name>
    <dbReference type="NCBI Taxonomy" id="2763015"/>
    <lineage>
        <taxon>Bacteria</taxon>
        <taxon>Pseudomonadati</taxon>
        <taxon>Bacteroidota</taxon>
        <taxon>Bacteroidia</taxon>
        <taxon>Bacteroidales</taxon>
        <taxon>Rikenellaceae</taxon>
        <taxon>Alistipes</taxon>
    </lineage>
</organism>
<name>A0ABR7CPW5_9BACT</name>
<protein>
    <submittedName>
        <fullName evidence="5">Restriction endonuclease subunit S</fullName>
    </submittedName>
</protein>
<feature type="domain" description="Type I restriction modification DNA specificity" evidence="4">
    <location>
        <begin position="72"/>
        <end position="158"/>
    </location>
</feature>
<keyword evidence="5" id="KW-0378">Hydrolase</keyword>
<evidence type="ECO:0000259" key="4">
    <source>
        <dbReference type="Pfam" id="PF01420"/>
    </source>
</evidence>
<dbReference type="GO" id="GO:0004519">
    <property type="term" value="F:endonuclease activity"/>
    <property type="evidence" value="ECO:0007669"/>
    <property type="project" value="UniProtKB-KW"/>
</dbReference>
<dbReference type="Proteomes" id="UP000636891">
    <property type="component" value="Unassembled WGS sequence"/>
</dbReference>
<dbReference type="EMBL" id="JACOOK010000006">
    <property type="protein sequence ID" value="MBC5617577.1"/>
    <property type="molecule type" value="Genomic_DNA"/>
</dbReference>
<dbReference type="InterPro" id="IPR044946">
    <property type="entry name" value="Restrct_endonuc_typeI_TRD_sf"/>
</dbReference>
<dbReference type="PANTHER" id="PTHR30408">
    <property type="entry name" value="TYPE-1 RESTRICTION ENZYME ECOKI SPECIFICITY PROTEIN"/>
    <property type="match status" value="1"/>
</dbReference>
<evidence type="ECO:0000313" key="6">
    <source>
        <dbReference type="Proteomes" id="UP000636891"/>
    </source>
</evidence>
<evidence type="ECO:0000313" key="5">
    <source>
        <dbReference type="EMBL" id="MBC5617577.1"/>
    </source>
</evidence>
<comment type="caution">
    <text evidence="5">The sequence shown here is derived from an EMBL/GenBank/DDBJ whole genome shotgun (WGS) entry which is preliminary data.</text>
</comment>
<dbReference type="Gene3D" id="3.90.220.20">
    <property type="entry name" value="DNA methylase specificity domains"/>
    <property type="match status" value="1"/>
</dbReference>
<gene>
    <name evidence="5" type="ORF">H8S08_11215</name>
</gene>
<proteinExistence type="inferred from homology"/>
<comment type="similarity">
    <text evidence="1">Belongs to the type-I restriction system S methylase family.</text>
</comment>
<evidence type="ECO:0000256" key="2">
    <source>
        <dbReference type="ARBA" id="ARBA00022747"/>
    </source>
</evidence>
<dbReference type="PANTHER" id="PTHR30408:SF12">
    <property type="entry name" value="TYPE I RESTRICTION ENZYME MJAVIII SPECIFICITY SUBUNIT"/>
    <property type="match status" value="1"/>
</dbReference>
<dbReference type="InterPro" id="IPR000055">
    <property type="entry name" value="Restrct_endonuc_typeI_TRD"/>
</dbReference>
<dbReference type="InterPro" id="IPR052021">
    <property type="entry name" value="Type-I_RS_S_subunit"/>
</dbReference>
<evidence type="ECO:0000256" key="1">
    <source>
        <dbReference type="ARBA" id="ARBA00010923"/>
    </source>
</evidence>
<dbReference type="SUPFAM" id="SSF116734">
    <property type="entry name" value="DNA methylase specificity domain"/>
    <property type="match status" value="1"/>
</dbReference>